<dbReference type="Pfam" id="PF01926">
    <property type="entry name" value="MMR_HSR1"/>
    <property type="match status" value="1"/>
</dbReference>
<dbReference type="VEuPathDB" id="PiroplasmaDB:BEWA_001190"/>
<keyword evidence="8" id="KW-1185">Reference proteome</keyword>
<evidence type="ECO:0000256" key="3">
    <source>
        <dbReference type="ARBA" id="ARBA00023134"/>
    </source>
</evidence>
<evidence type="ECO:0000313" key="7">
    <source>
        <dbReference type="EMBL" id="AFZ80712.1"/>
    </source>
</evidence>
<evidence type="ECO:0000259" key="5">
    <source>
        <dbReference type="Pfam" id="PF01926"/>
    </source>
</evidence>
<dbReference type="InterPro" id="IPR014813">
    <property type="entry name" value="Gnl3_N_dom"/>
</dbReference>
<dbReference type="Gene3D" id="3.40.50.300">
    <property type="entry name" value="P-loop containing nucleotide triphosphate hydrolases"/>
    <property type="match status" value="1"/>
</dbReference>
<dbReference type="EMBL" id="CP001670">
    <property type="protein sequence ID" value="AFZ80712.1"/>
    <property type="molecule type" value="Genomic_DNA"/>
</dbReference>
<dbReference type="InterPro" id="IPR050755">
    <property type="entry name" value="TRAFAC_YlqF/YawG_RiboMat"/>
</dbReference>
<dbReference type="AlphaFoldDB" id="L0AYP2"/>
<dbReference type="GO" id="GO:0005730">
    <property type="term" value="C:nucleolus"/>
    <property type="evidence" value="ECO:0007669"/>
    <property type="project" value="TreeGrafter"/>
</dbReference>
<dbReference type="SUPFAM" id="SSF52540">
    <property type="entry name" value="P-loop containing nucleoside triphosphate hydrolases"/>
    <property type="match status" value="1"/>
</dbReference>
<dbReference type="InterPro" id="IPR027417">
    <property type="entry name" value="P-loop_NTPase"/>
</dbReference>
<dbReference type="PANTHER" id="PTHR11089">
    <property type="entry name" value="GTP-BINDING PROTEIN-RELATED"/>
    <property type="match status" value="1"/>
</dbReference>
<evidence type="ECO:0000256" key="4">
    <source>
        <dbReference type="ARBA" id="ARBA00023242"/>
    </source>
</evidence>
<evidence type="ECO:0000259" key="6">
    <source>
        <dbReference type="Pfam" id="PF08701"/>
    </source>
</evidence>
<dbReference type="PRINTS" id="PR00326">
    <property type="entry name" value="GTP1OBG"/>
</dbReference>
<protein>
    <recommendedName>
        <fullName evidence="9">G domain-containing protein</fullName>
    </recommendedName>
</protein>
<dbReference type="STRING" id="1537102.L0AYP2"/>
<dbReference type="KEGG" id="beq:BEWA_001190"/>
<comment type="subcellular location">
    <subcellularLocation>
        <location evidence="1">Nucleus</location>
    </subcellularLocation>
</comment>
<evidence type="ECO:0008006" key="9">
    <source>
        <dbReference type="Google" id="ProtNLM"/>
    </source>
</evidence>
<dbReference type="RefSeq" id="XP_004830378.1">
    <property type="nucleotide sequence ID" value="XM_004830321.1"/>
</dbReference>
<feature type="domain" description="G" evidence="5">
    <location>
        <begin position="181"/>
        <end position="248"/>
    </location>
</feature>
<name>L0AYP2_THEEQ</name>
<reference evidence="7 8" key="1">
    <citation type="journal article" date="2012" name="BMC Genomics">
        <title>Comparative genomic analysis and phylogenetic position of Theileria equi.</title>
        <authorList>
            <person name="Kappmeyer L.S."/>
            <person name="Thiagarajan M."/>
            <person name="Herndon D.R."/>
            <person name="Ramsay J.D."/>
            <person name="Caler E."/>
            <person name="Djikeng A."/>
            <person name="Gillespie J.J."/>
            <person name="Lau A.O."/>
            <person name="Roalson E.H."/>
            <person name="Silva J.C."/>
            <person name="Silva M.G."/>
            <person name="Suarez C.E."/>
            <person name="Ueti M.W."/>
            <person name="Nene V.M."/>
            <person name="Mealey R.H."/>
            <person name="Knowles D.P."/>
            <person name="Brayton K.A."/>
        </authorList>
    </citation>
    <scope>NUCLEOTIDE SEQUENCE [LARGE SCALE GENOMIC DNA]</scope>
    <source>
        <strain evidence="7 8">WA</strain>
    </source>
</reference>
<keyword evidence="2" id="KW-0547">Nucleotide-binding</keyword>
<gene>
    <name evidence="7" type="ORF">BEWA_001190</name>
</gene>
<keyword evidence="4" id="KW-0539">Nucleus</keyword>
<dbReference type="OrthoDB" id="360900at2759"/>
<evidence type="ECO:0000313" key="8">
    <source>
        <dbReference type="Proteomes" id="UP000031512"/>
    </source>
</evidence>
<proteinExistence type="predicted"/>
<evidence type="ECO:0000256" key="2">
    <source>
        <dbReference type="ARBA" id="ARBA00022741"/>
    </source>
</evidence>
<dbReference type="InterPro" id="IPR006073">
    <property type="entry name" value="GTP-bd"/>
</dbReference>
<dbReference type="Pfam" id="PF08701">
    <property type="entry name" value="GN3L_Grn1"/>
    <property type="match status" value="1"/>
</dbReference>
<dbReference type="Proteomes" id="UP000031512">
    <property type="component" value="Chromosome 3"/>
</dbReference>
<sequence length="411" mass="47401">MVKLKKTSKRQELSRKYNIQRMVSAHKKKIRKLAKKGEHIVPKRKIPEIPNCIFKKDILENLKRSKEIVEKNKKAKNGQPKVEELAKQLDKKIIFLLNKADLVPKNVCLEWLEYFRAFYPTLIVKTRLANYGRFNFFNVGNTQDIPEYILKSSSHLIGVTNLYDILSNYSRCDDSRQNIVVCVVGYPNVGKSSLINSLLLLKSHRNVKGHKRLNTISAEFGSTKKTHCNQIDKYIQVYDTPGIIYNDTGNRITIYNEISKGGISDPIDTFSRLFRHIQNNEYVSRVLNRQASSSSGQSQDVDMEPQGVDHCMIFLSNFAIMRGKLRIGSPDLNAAAICFFESLSKGHLQYFALPNVDGLHLVEFKKAQREVHEKEFKYTREKPPESKLGILNKKRKKEAKKMRKLMDSLIH</sequence>
<feature type="domain" description="Guanine nucleotide-binding protein-like 3 N-terminal" evidence="6">
    <location>
        <begin position="14"/>
        <end position="81"/>
    </location>
</feature>
<dbReference type="eggNOG" id="KOG2484">
    <property type="taxonomic scope" value="Eukaryota"/>
</dbReference>
<evidence type="ECO:0000256" key="1">
    <source>
        <dbReference type="ARBA" id="ARBA00004123"/>
    </source>
</evidence>
<keyword evidence="3" id="KW-0342">GTP-binding</keyword>
<organism evidence="7 8">
    <name type="scientific">Theileria equi strain WA</name>
    <dbReference type="NCBI Taxonomy" id="1537102"/>
    <lineage>
        <taxon>Eukaryota</taxon>
        <taxon>Sar</taxon>
        <taxon>Alveolata</taxon>
        <taxon>Apicomplexa</taxon>
        <taxon>Aconoidasida</taxon>
        <taxon>Piroplasmida</taxon>
        <taxon>Theileriidae</taxon>
        <taxon>Theileria</taxon>
    </lineage>
</organism>
<dbReference type="GeneID" id="15805734"/>
<dbReference type="GO" id="GO:0005525">
    <property type="term" value="F:GTP binding"/>
    <property type="evidence" value="ECO:0007669"/>
    <property type="project" value="UniProtKB-KW"/>
</dbReference>
<accession>L0AYP2</accession>
<dbReference type="PANTHER" id="PTHR11089:SF30">
    <property type="entry name" value="GUANINE NUCLEOTIDE-BINDING PROTEIN-LIKE 3 HOMOLOG"/>
    <property type="match status" value="1"/>
</dbReference>